<accession>A0A1C1CVA2</accession>
<dbReference type="CDD" id="cd21552">
    <property type="entry name" value="VEFS-box_ctSUZ12-like"/>
    <property type="match status" value="1"/>
</dbReference>
<evidence type="ECO:0000256" key="1">
    <source>
        <dbReference type="ARBA" id="ARBA00007416"/>
    </source>
</evidence>
<dbReference type="STRING" id="86049.A0A1C1CVA2"/>
<comment type="caution">
    <text evidence="9">The sequence shown here is derived from an EMBL/GenBank/DDBJ whole genome shotgun (WGS) entry which is preliminary data.</text>
</comment>
<organism evidence="9 10">
    <name type="scientific">Cladophialophora carrionii</name>
    <dbReference type="NCBI Taxonomy" id="86049"/>
    <lineage>
        <taxon>Eukaryota</taxon>
        <taxon>Fungi</taxon>
        <taxon>Dikarya</taxon>
        <taxon>Ascomycota</taxon>
        <taxon>Pezizomycotina</taxon>
        <taxon>Eurotiomycetes</taxon>
        <taxon>Chaetothyriomycetidae</taxon>
        <taxon>Chaetothyriales</taxon>
        <taxon>Herpotrichiellaceae</taxon>
        <taxon>Cladophialophora</taxon>
    </lineage>
</organism>
<keyword evidence="4" id="KW-0862">Zinc</keyword>
<proteinExistence type="inferred from homology"/>
<feature type="compositionally biased region" description="Basic and acidic residues" evidence="7">
    <location>
        <begin position="130"/>
        <end position="140"/>
    </location>
</feature>
<feature type="region of interest" description="Disordered" evidence="7">
    <location>
        <begin position="56"/>
        <end position="91"/>
    </location>
</feature>
<evidence type="ECO:0000256" key="3">
    <source>
        <dbReference type="ARBA" id="ARBA00022771"/>
    </source>
</evidence>
<feature type="region of interest" description="Disordered" evidence="7">
    <location>
        <begin position="843"/>
        <end position="884"/>
    </location>
</feature>
<feature type="domain" description="Polycomb protein VEFS-Box" evidence="8">
    <location>
        <begin position="581"/>
        <end position="694"/>
    </location>
</feature>
<evidence type="ECO:0000313" key="10">
    <source>
        <dbReference type="Proteomes" id="UP000094526"/>
    </source>
</evidence>
<keyword evidence="10" id="KW-1185">Reference proteome</keyword>
<evidence type="ECO:0000259" key="8">
    <source>
        <dbReference type="Pfam" id="PF09733"/>
    </source>
</evidence>
<keyword evidence="5" id="KW-0805">Transcription regulation</keyword>
<keyword evidence="3" id="KW-0863">Zinc-finger</keyword>
<evidence type="ECO:0000313" key="9">
    <source>
        <dbReference type="EMBL" id="OCT52415.1"/>
    </source>
</evidence>
<keyword evidence="2" id="KW-0479">Metal-binding</keyword>
<dbReference type="eggNOG" id="ENOG502SDK4">
    <property type="taxonomic scope" value="Eukaryota"/>
</dbReference>
<dbReference type="VEuPathDB" id="FungiDB:G647_03817"/>
<feature type="compositionally biased region" description="Polar residues" evidence="7">
    <location>
        <begin position="108"/>
        <end position="129"/>
    </location>
</feature>
<evidence type="ECO:0000256" key="2">
    <source>
        <dbReference type="ARBA" id="ARBA00022723"/>
    </source>
</evidence>
<evidence type="ECO:0000256" key="7">
    <source>
        <dbReference type="SAM" id="MobiDB-lite"/>
    </source>
</evidence>
<feature type="compositionally biased region" description="Low complexity" evidence="7">
    <location>
        <begin position="714"/>
        <end position="736"/>
    </location>
</feature>
<name>A0A1C1CVA2_9EURO</name>
<gene>
    <name evidence="9" type="ORF">CLCR_09581</name>
</gene>
<evidence type="ECO:0000256" key="4">
    <source>
        <dbReference type="ARBA" id="ARBA00022833"/>
    </source>
</evidence>
<dbReference type="AlphaFoldDB" id="A0A1C1CVA2"/>
<keyword evidence="6" id="KW-0804">Transcription</keyword>
<feature type="compositionally biased region" description="Polar residues" evidence="7">
    <location>
        <begin position="71"/>
        <end position="85"/>
    </location>
</feature>
<dbReference type="VEuPathDB" id="FungiDB:CLCR_09581"/>
<dbReference type="Pfam" id="PF09733">
    <property type="entry name" value="VEFS-Box"/>
    <property type="match status" value="1"/>
</dbReference>
<dbReference type="EMBL" id="LGRB01000008">
    <property type="protein sequence ID" value="OCT52415.1"/>
    <property type="molecule type" value="Genomic_DNA"/>
</dbReference>
<dbReference type="Proteomes" id="UP000094526">
    <property type="component" value="Unassembled WGS sequence"/>
</dbReference>
<protein>
    <recommendedName>
        <fullName evidence="8">Polycomb protein VEFS-Box domain-containing protein</fullName>
    </recommendedName>
</protein>
<feature type="region of interest" description="Disordered" evidence="7">
    <location>
        <begin position="581"/>
        <end position="601"/>
    </location>
</feature>
<evidence type="ECO:0000256" key="5">
    <source>
        <dbReference type="ARBA" id="ARBA00023015"/>
    </source>
</evidence>
<feature type="compositionally biased region" description="Low complexity" evidence="7">
    <location>
        <begin position="58"/>
        <end position="70"/>
    </location>
</feature>
<sequence length="884" mass="98916">MENGVSNHPSTAQRHELFAQNLVGHFTWTLERPKSRQHLFLQRNISRILAHHEERLRAPSSRVSRPSSAVNLHSTSGAAGSSNPKGTGRDQVVNSAATDDALSSAQLVTASDQASTTGAGMATVQQAPQSRDKKRESSIRRSTRFKEIVDRVYQQAGAELILDLSNIRKKLNFKTNSLDDGERPAKRQRRDAVRCLCHLTIWDNRDGFAAVPLTSKSSYCWVTGAENGAHGHFVDIELDKPFIVRAAEIRVPVTTKNVSALEVIDKYFLEFKIIPCKAGSRWPPMPILGKSDGDHFGHDIKQDGSEELQGAIVARYTHLPTPPDINVPLSVFFLHEGRTYRTKYGLQVISAWQKADAGRVEQESRGLNLDSFLRDQPNGIHPHEKARNQQLEPLVAFLQEKSLPEPVPQTQPEVCYSFSGRFAQRADVAQEFRNATVRGYQCPVCTATRCRKLEELQFHLTTMHTKYTFAVKPRIDPTTNEVCQVHIKVDQSKRSTARKGADNGEMSWVAPTSAFDLRGFMSGDHSWVGGPAPIKLQPSSRPTIGYPLAEDVPDFRLPNRKKIKPIPLETRGADDEPEYMYTSVSNRPVSPDEDARSESDDEIDNEWQIAMQMERLDLIAERGNWSPYERELAKRWDRHRMEEQLEHPAYISNSLVRFARKHRQWLRNSGGDELLPCFFDFLERLKERDVIDNNVVMDVNELIFADDSPQPFLPTTTGGTNPAATPTTTATTTTPPRHGTSMPPPATPVQQVPGQMQEHAPQTPAPKLKCPLCSKVVKFKPKRNAVVFCQEPRCATPSQRYHLECILPSSTSRKGKERAITPISAQDEALTSRLKVWSCQACKARRKGRATSSKAEGSRGGGKSMAKTPSTRNRERSGLGNAQI</sequence>
<comment type="similarity">
    <text evidence="1">Belongs to the VEFS (VRN2-EMF2-FIS2-SU(Z)12) family.</text>
</comment>
<reference evidence="10" key="1">
    <citation type="submission" date="2015-07" db="EMBL/GenBank/DDBJ databases">
        <authorList>
            <person name="Teixeira M.M."/>
            <person name="Souza R.C."/>
            <person name="Almeida L.G."/>
            <person name="Vicente V.A."/>
            <person name="de Hoog S."/>
            <person name="Bocca A.L."/>
            <person name="de Almeida S.R."/>
            <person name="Vasconcelos A.T."/>
            <person name="Felipe M.S."/>
        </authorList>
    </citation>
    <scope>NUCLEOTIDE SEQUENCE [LARGE SCALE GENOMIC DNA]</scope>
    <source>
        <strain evidence="10">KSF</strain>
    </source>
</reference>
<dbReference type="GO" id="GO:0008270">
    <property type="term" value="F:zinc ion binding"/>
    <property type="evidence" value="ECO:0007669"/>
    <property type="project" value="UniProtKB-KW"/>
</dbReference>
<feature type="region of interest" description="Disordered" evidence="7">
    <location>
        <begin position="710"/>
        <end position="752"/>
    </location>
</feature>
<evidence type="ECO:0000256" key="6">
    <source>
        <dbReference type="ARBA" id="ARBA00023163"/>
    </source>
</evidence>
<dbReference type="InterPro" id="IPR019135">
    <property type="entry name" value="Polycomb_protein_VEFS-Box"/>
</dbReference>
<dbReference type="OrthoDB" id="166746at2759"/>
<feature type="region of interest" description="Disordered" evidence="7">
    <location>
        <begin position="108"/>
        <end position="140"/>
    </location>
</feature>